<reference evidence="2" key="1">
    <citation type="submission" date="2018-02" db="EMBL/GenBank/DDBJ databases">
        <authorList>
            <person name="Cohen D.B."/>
            <person name="Kent A.D."/>
        </authorList>
    </citation>
    <scope>NUCLEOTIDE SEQUENCE</scope>
</reference>
<protein>
    <submittedName>
        <fullName evidence="2">Uncharacterized protein</fullName>
    </submittedName>
</protein>
<gene>
    <name evidence="2" type="ORF">FSB_LOCUS22739</name>
</gene>
<proteinExistence type="predicted"/>
<sequence length="83" mass="9293">MAISKSFSQTAPMMMCKISTVIQIMLSLMEDPTDDVQNQHGRPDDAFPDGRPETKKNSDDGRKTPVGCRPKFLRCLCQRFGGE</sequence>
<organism evidence="2">
    <name type="scientific">Fagus sylvatica</name>
    <name type="common">Beechnut</name>
    <dbReference type="NCBI Taxonomy" id="28930"/>
    <lineage>
        <taxon>Eukaryota</taxon>
        <taxon>Viridiplantae</taxon>
        <taxon>Streptophyta</taxon>
        <taxon>Embryophyta</taxon>
        <taxon>Tracheophyta</taxon>
        <taxon>Spermatophyta</taxon>
        <taxon>Magnoliopsida</taxon>
        <taxon>eudicotyledons</taxon>
        <taxon>Gunneridae</taxon>
        <taxon>Pentapetalae</taxon>
        <taxon>rosids</taxon>
        <taxon>fabids</taxon>
        <taxon>Fagales</taxon>
        <taxon>Fagaceae</taxon>
        <taxon>Fagus</taxon>
    </lineage>
</organism>
<accession>A0A2N9FW55</accession>
<evidence type="ECO:0000313" key="2">
    <source>
        <dbReference type="EMBL" id="SPC94857.1"/>
    </source>
</evidence>
<dbReference type="EMBL" id="OIVN01001517">
    <property type="protein sequence ID" value="SPC94857.1"/>
    <property type="molecule type" value="Genomic_DNA"/>
</dbReference>
<name>A0A2N9FW55_FAGSY</name>
<feature type="region of interest" description="Disordered" evidence="1">
    <location>
        <begin position="32"/>
        <end position="68"/>
    </location>
</feature>
<feature type="compositionally biased region" description="Basic and acidic residues" evidence="1">
    <location>
        <begin position="41"/>
        <end position="63"/>
    </location>
</feature>
<evidence type="ECO:0000256" key="1">
    <source>
        <dbReference type="SAM" id="MobiDB-lite"/>
    </source>
</evidence>
<dbReference type="AlphaFoldDB" id="A0A2N9FW55"/>